<dbReference type="EMBL" id="AP024702">
    <property type="protein sequence ID" value="BCX49856.1"/>
    <property type="molecule type" value="Genomic_DNA"/>
</dbReference>
<dbReference type="InterPro" id="IPR020548">
    <property type="entry name" value="Fructose_bisphosphatase_AS"/>
</dbReference>
<dbReference type="Proteomes" id="UP001374893">
    <property type="component" value="Chromosome"/>
</dbReference>
<evidence type="ECO:0000313" key="2">
    <source>
        <dbReference type="Proteomes" id="UP001374893"/>
    </source>
</evidence>
<accession>A0ABN6H873</accession>
<name>A0ABN6H873_9BACT</name>
<reference evidence="1 2" key="1">
    <citation type="submission" date="2021-06" db="EMBL/GenBank/DDBJ databases">
        <title>Complete genome of Haloferula helveola possessing various polysaccharide degrading enzymes.</title>
        <authorList>
            <person name="Takami H."/>
            <person name="Huang C."/>
            <person name="Hamasaki K."/>
        </authorList>
    </citation>
    <scope>NUCLEOTIDE SEQUENCE [LARGE SCALE GENOMIC DNA]</scope>
    <source>
        <strain evidence="1 2">CN-1</strain>
    </source>
</reference>
<gene>
    <name evidence="1" type="ORF">HAHE_37640</name>
</gene>
<protein>
    <submittedName>
        <fullName evidence="1">Uncharacterized protein</fullName>
    </submittedName>
</protein>
<organism evidence="1 2">
    <name type="scientific">Haloferula helveola</name>
    <dbReference type="NCBI Taxonomy" id="490095"/>
    <lineage>
        <taxon>Bacteria</taxon>
        <taxon>Pseudomonadati</taxon>
        <taxon>Verrucomicrobiota</taxon>
        <taxon>Verrucomicrobiia</taxon>
        <taxon>Verrucomicrobiales</taxon>
        <taxon>Verrucomicrobiaceae</taxon>
        <taxon>Haloferula</taxon>
    </lineage>
</organism>
<sequence length="77" mass="8249">MTSAALFIRSVDDGTEYACQKLNLIGSHPLGGNLECPQVFDVAGRIGRVFEVVPLGFKIKITPGSAEPKQPTFVVES</sequence>
<keyword evidence="2" id="KW-1185">Reference proteome</keyword>
<dbReference type="RefSeq" id="WP_338686650.1">
    <property type="nucleotide sequence ID" value="NZ_AP024702.1"/>
</dbReference>
<proteinExistence type="predicted"/>
<dbReference type="PROSITE" id="PS00124">
    <property type="entry name" value="FBPASE"/>
    <property type="match status" value="1"/>
</dbReference>
<evidence type="ECO:0000313" key="1">
    <source>
        <dbReference type="EMBL" id="BCX49856.1"/>
    </source>
</evidence>